<gene>
    <name evidence="2" type="ORF">LARSCL_LOCUS9970</name>
</gene>
<keyword evidence="1" id="KW-0472">Membrane</keyword>
<sequence>MKSILQLHRFSAQRSLFSRDIAFVMIFCSWLFSPIHKNFTAIAHNMKGFDGQFIMAWMLQ</sequence>
<evidence type="ECO:0000256" key="1">
    <source>
        <dbReference type="SAM" id="Phobius"/>
    </source>
</evidence>
<feature type="transmembrane region" description="Helical" evidence="1">
    <location>
        <begin position="21"/>
        <end position="39"/>
    </location>
</feature>
<dbReference type="Proteomes" id="UP001497382">
    <property type="component" value="Unassembled WGS sequence"/>
</dbReference>
<evidence type="ECO:0000313" key="2">
    <source>
        <dbReference type="EMBL" id="CAL1278752.1"/>
    </source>
</evidence>
<comment type="caution">
    <text evidence="2">The sequence shown here is derived from an EMBL/GenBank/DDBJ whole genome shotgun (WGS) entry which is preliminary data.</text>
</comment>
<organism evidence="2 3">
    <name type="scientific">Larinioides sclopetarius</name>
    <dbReference type="NCBI Taxonomy" id="280406"/>
    <lineage>
        <taxon>Eukaryota</taxon>
        <taxon>Metazoa</taxon>
        <taxon>Ecdysozoa</taxon>
        <taxon>Arthropoda</taxon>
        <taxon>Chelicerata</taxon>
        <taxon>Arachnida</taxon>
        <taxon>Araneae</taxon>
        <taxon>Araneomorphae</taxon>
        <taxon>Entelegynae</taxon>
        <taxon>Araneoidea</taxon>
        <taxon>Araneidae</taxon>
        <taxon>Larinioides</taxon>
    </lineage>
</organism>
<keyword evidence="3" id="KW-1185">Reference proteome</keyword>
<proteinExistence type="predicted"/>
<keyword evidence="1" id="KW-1133">Transmembrane helix</keyword>
<dbReference type="AlphaFoldDB" id="A0AAV2A439"/>
<protein>
    <submittedName>
        <fullName evidence="2">Uncharacterized protein</fullName>
    </submittedName>
</protein>
<feature type="non-terminal residue" evidence="2">
    <location>
        <position position="60"/>
    </location>
</feature>
<name>A0AAV2A439_9ARAC</name>
<dbReference type="EMBL" id="CAXIEN010000116">
    <property type="protein sequence ID" value="CAL1278752.1"/>
    <property type="molecule type" value="Genomic_DNA"/>
</dbReference>
<keyword evidence="1" id="KW-0812">Transmembrane</keyword>
<evidence type="ECO:0000313" key="3">
    <source>
        <dbReference type="Proteomes" id="UP001497382"/>
    </source>
</evidence>
<reference evidence="2 3" key="1">
    <citation type="submission" date="2024-04" db="EMBL/GenBank/DDBJ databases">
        <authorList>
            <person name="Rising A."/>
            <person name="Reimegard J."/>
            <person name="Sonavane S."/>
            <person name="Akerstrom W."/>
            <person name="Nylinder S."/>
            <person name="Hedman E."/>
            <person name="Kallberg Y."/>
        </authorList>
    </citation>
    <scope>NUCLEOTIDE SEQUENCE [LARGE SCALE GENOMIC DNA]</scope>
</reference>
<accession>A0AAV2A439</accession>